<dbReference type="AlphaFoldDB" id="A0A380P3B2"/>
<name>A0A380P3B2_WEIVI</name>
<accession>A0A380P3B2</accession>
<organism evidence="1 2">
    <name type="scientific">Weissella viridescens</name>
    <name type="common">Lactobacillus viridescens</name>
    <dbReference type="NCBI Taxonomy" id="1629"/>
    <lineage>
        <taxon>Bacteria</taxon>
        <taxon>Bacillati</taxon>
        <taxon>Bacillota</taxon>
        <taxon>Bacilli</taxon>
        <taxon>Lactobacillales</taxon>
        <taxon>Lactobacillaceae</taxon>
        <taxon>Weissella</taxon>
    </lineage>
</organism>
<dbReference type="Proteomes" id="UP000254621">
    <property type="component" value="Unassembled WGS sequence"/>
</dbReference>
<proteinExistence type="predicted"/>
<protein>
    <submittedName>
        <fullName evidence="1">Uncharacterized protein</fullName>
    </submittedName>
</protein>
<dbReference type="EMBL" id="UHIV01000004">
    <property type="protein sequence ID" value="SUP58972.1"/>
    <property type="molecule type" value="Genomic_DNA"/>
</dbReference>
<evidence type="ECO:0000313" key="1">
    <source>
        <dbReference type="EMBL" id="SUP58972.1"/>
    </source>
</evidence>
<gene>
    <name evidence="1" type="ORF">NCTC13645_01223</name>
</gene>
<evidence type="ECO:0000313" key="2">
    <source>
        <dbReference type="Proteomes" id="UP000254621"/>
    </source>
</evidence>
<reference evidence="1 2" key="1">
    <citation type="submission" date="2018-06" db="EMBL/GenBank/DDBJ databases">
        <authorList>
            <consortium name="Pathogen Informatics"/>
            <person name="Doyle S."/>
        </authorList>
    </citation>
    <scope>NUCLEOTIDE SEQUENCE [LARGE SCALE GENOMIC DNA]</scope>
    <source>
        <strain evidence="1 2">NCTC13645</strain>
    </source>
</reference>
<sequence length="47" mass="5045">MALTLKLNGDPSSLLPLVGTTAAILYPVDVDAMTNLPKMERILSNVF</sequence>